<dbReference type="InterPro" id="IPR050483">
    <property type="entry name" value="CoA-transferase_III_domain"/>
</dbReference>
<accession>X0UAP3</accession>
<dbReference type="Gene3D" id="3.40.50.10540">
    <property type="entry name" value="Crotonobetainyl-coa:carnitine coa-transferase, domain 1"/>
    <property type="match status" value="1"/>
</dbReference>
<dbReference type="PANTHER" id="PTHR48207">
    <property type="entry name" value="SUCCINATE--HYDROXYMETHYLGLUTARATE COA-TRANSFERASE"/>
    <property type="match status" value="1"/>
</dbReference>
<dbReference type="InterPro" id="IPR023606">
    <property type="entry name" value="CoA-Trfase_III_dom_1_sf"/>
</dbReference>
<sequence>ASGRGQHVDLSKQEAMMCMERVDIGRLTNDPNPQPRRMVGGLTRAKDGYLMVTPLEKHQWESLIRAMGEPEWSKADWCREEMGRLEHATEAKEHLDEWAAQHTRDEIYHTCQAEGTPAGPVRNVAEVQSWEQAKAREFFAEIDHPVAGTQTYPTAPYRFSKTPWAGSSAPLLGEHNEAVYCDGLGYSQQDLARLAAAGVI</sequence>
<gene>
    <name evidence="2" type="ORF">S01H1_38133</name>
</gene>
<dbReference type="GO" id="GO:0008410">
    <property type="term" value="F:CoA-transferase activity"/>
    <property type="evidence" value="ECO:0007669"/>
    <property type="project" value="TreeGrafter"/>
</dbReference>
<dbReference type="Gene3D" id="3.30.1540.10">
    <property type="entry name" value="formyl-coa transferase, domain 3"/>
    <property type="match status" value="1"/>
</dbReference>
<organism evidence="2">
    <name type="scientific">marine sediment metagenome</name>
    <dbReference type="NCBI Taxonomy" id="412755"/>
    <lineage>
        <taxon>unclassified sequences</taxon>
        <taxon>metagenomes</taxon>
        <taxon>ecological metagenomes</taxon>
    </lineage>
</organism>
<dbReference type="PANTHER" id="PTHR48207:SF3">
    <property type="entry name" value="SUCCINATE--HYDROXYMETHYLGLUTARATE COA-TRANSFERASE"/>
    <property type="match status" value="1"/>
</dbReference>
<dbReference type="Pfam" id="PF02515">
    <property type="entry name" value="CoA_transf_3"/>
    <property type="match status" value="1"/>
</dbReference>
<name>X0UAP3_9ZZZZ</name>
<proteinExistence type="predicted"/>
<dbReference type="InterPro" id="IPR003673">
    <property type="entry name" value="CoA-Trfase_fam_III"/>
</dbReference>
<feature type="non-terminal residue" evidence="2">
    <location>
        <position position="1"/>
    </location>
</feature>
<reference evidence="2" key="1">
    <citation type="journal article" date="2014" name="Front. Microbiol.">
        <title>High frequency of phylogenetically diverse reductive dehalogenase-homologous genes in deep subseafloor sedimentary metagenomes.</title>
        <authorList>
            <person name="Kawai M."/>
            <person name="Futagami T."/>
            <person name="Toyoda A."/>
            <person name="Takaki Y."/>
            <person name="Nishi S."/>
            <person name="Hori S."/>
            <person name="Arai W."/>
            <person name="Tsubouchi T."/>
            <person name="Morono Y."/>
            <person name="Uchiyama I."/>
            <person name="Ito T."/>
            <person name="Fujiyama A."/>
            <person name="Inagaki F."/>
            <person name="Takami H."/>
        </authorList>
    </citation>
    <scope>NUCLEOTIDE SEQUENCE</scope>
    <source>
        <strain evidence="2">Expedition CK06-06</strain>
    </source>
</reference>
<dbReference type="AlphaFoldDB" id="X0UAP3"/>
<protein>
    <recommendedName>
        <fullName evidence="3">CoA transferase</fullName>
    </recommendedName>
</protein>
<evidence type="ECO:0000313" key="2">
    <source>
        <dbReference type="EMBL" id="GAG02615.1"/>
    </source>
</evidence>
<keyword evidence="1" id="KW-0808">Transferase</keyword>
<dbReference type="InterPro" id="IPR044855">
    <property type="entry name" value="CoA-Trfase_III_dom3_sf"/>
</dbReference>
<dbReference type="SUPFAM" id="SSF89796">
    <property type="entry name" value="CoA-transferase family III (CaiB/BaiF)"/>
    <property type="match status" value="1"/>
</dbReference>
<dbReference type="EMBL" id="BARS01023982">
    <property type="protein sequence ID" value="GAG02615.1"/>
    <property type="molecule type" value="Genomic_DNA"/>
</dbReference>
<evidence type="ECO:0008006" key="3">
    <source>
        <dbReference type="Google" id="ProtNLM"/>
    </source>
</evidence>
<comment type="caution">
    <text evidence="2">The sequence shown here is derived from an EMBL/GenBank/DDBJ whole genome shotgun (WGS) entry which is preliminary data.</text>
</comment>
<evidence type="ECO:0000256" key="1">
    <source>
        <dbReference type="ARBA" id="ARBA00022679"/>
    </source>
</evidence>